<feature type="binding site" evidence="9">
    <location>
        <position position="224"/>
    </location>
    <ligand>
        <name>FMN</name>
        <dbReference type="ChEBI" id="CHEBI:58210"/>
    </ligand>
</feature>
<feature type="binding site" evidence="9">
    <location>
        <position position="110"/>
    </location>
    <ligand>
        <name>FMN</name>
        <dbReference type="ChEBI" id="CHEBI:58210"/>
    </ligand>
</feature>
<dbReference type="GO" id="GO:0005777">
    <property type="term" value="C:peroxisome"/>
    <property type="evidence" value="ECO:0007669"/>
    <property type="project" value="UniProtKB-ARBA"/>
</dbReference>
<proteinExistence type="inferred from homology"/>
<keyword evidence="3 9" id="KW-0288">FMN</keyword>
<feature type="binding site" evidence="9">
    <location>
        <position position="160"/>
    </location>
    <ligand>
        <name>FMN</name>
        <dbReference type="ChEBI" id="CHEBI:58210"/>
    </ligand>
</feature>
<dbReference type="InterPro" id="IPR013785">
    <property type="entry name" value="Aldolase_TIM"/>
</dbReference>
<gene>
    <name evidence="11" type="ORF">DGYR_LOCUS1627</name>
</gene>
<dbReference type="CDD" id="cd02809">
    <property type="entry name" value="alpha_hydroxyacid_oxid_FMN"/>
    <property type="match status" value="1"/>
</dbReference>
<evidence type="ECO:0000256" key="9">
    <source>
        <dbReference type="PIRSR" id="PIRSR000138-2"/>
    </source>
</evidence>
<comment type="caution">
    <text evidence="11">The sequence shown here is derived from an EMBL/GenBank/DDBJ whole genome shotgun (WGS) entry which is preliminary data.</text>
</comment>
<keyword evidence="12" id="KW-1185">Reference proteome</keyword>
<evidence type="ECO:0000313" key="12">
    <source>
        <dbReference type="Proteomes" id="UP000549394"/>
    </source>
</evidence>
<comment type="cofactor">
    <cofactor evidence="1">
        <name>FMN</name>
        <dbReference type="ChEBI" id="CHEBI:58210"/>
    </cofactor>
</comment>
<keyword evidence="4" id="KW-0560">Oxidoreductase</keyword>
<feature type="binding site" evidence="9">
    <location>
        <begin position="303"/>
        <end position="304"/>
    </location>
    <ligand>
        <name>FMN</name>
        <dbReference type="ChEBI" id="CHEBI:58210"/>
    </ligand>
</feature>
<dbReference type="PANTHER" id="PTHR10578:SF107">
    <property type="entry name" value="2-HYDROXYACID OXIDASE 1"/>
    <property type="match status" value="1"/>
</dbReference>
<feature type="binding site" evidence="9">
    <location>
        <position position="251"/>
    </location>
    <ligand>
        <name>glyoxylate</name>
        <dbReference type="ChEBI" id="CHEBI:36655"/>
    </ligand>
</feature>
<dbReference type="PANTHER" id="PTHR10578">
    <property type="entry name" value="S -2-HYDROXY-ACID OXIDASE-RELATED"/>
    <property type="match status" value="1"/>
</dbReference>
<dbReference type="PROSITE" id="PS51349">
    <property type="entry name" value="FMN_HYDROXY_ACID_DH_2"/>
    <property type="match status" value="1"/>
</dbReference>
<evidence type="ECO:0000256" key="2">
    <source>
        <dbReference type="ARBA" id="ARBA00022630"/>
    </source>
</evidence>
<feature type="binding site" evidence="9">
    <location>
        <begin position="81"/>
        <end position="83"/>
    </location>
    <ligand>
        <name>FMN</name>
        <dbReference type="ChEBI" id="CHEBI:58210"/>
    </ligand>
</feature>
<dbReference type="Gene3D" id="3.20.20.70">
    <property type="entry name" value="Aldolase class I"/>
    <property type="match status" value="1"/>
</dbReference>
<dbReference type="GO" id="GO:0003973">
    <property type="term" value="F:(S)-2-hydroxy-acid oxidase activity"/>
    <property type="evidence" value="ECO:0007669"/>
    <property type="project" value="UniProtKB-EC"/>
</dbReference>
<evidence type="ECO:0000256" key="7">
    <source>
        <dbReference type="ARBA" id="ARBA00029327"/>
    </source>
</evidence>
<dbReference type="PIRSF" id="PIRSF000138">
    <property type="entry name" value="Al-hdrx_acd_dh"/>
    <property type="match status" value="1"/>
</dbReference>
<dbReference type="SUPFAM" id="SSF51395">
    <property type="entry name" value="FMN-linked oxidoreductases"/>
    <property type="match status" value="1"/>
</dbReference>
<dbReference type="GO" id="GO:0010181">
    <property type="term" value="F:FMN binding"/>
    <property type="evidence" value="ECO:0007669"/>
    <property type="project" value="InterPro"/>
</dbReference>
<feature type="binding site" evidence="9">
    <location>
        <position position="246"/>
    </location>
    <ligand>
        <name>FMN</name>
        <dbReference type="ChEBI" id="CHEBI:58210"/>
    </ligand>
</feature>
<evidence type="ECO:0000256" key="1">
    <source>
        <dbReference type="ARBA" id="ARBA00001917"/>
    </source>
</evidence>
<comment type="catalytic activity">
    <reaction evidence="7">
        <text>2-hydroxyoctanoate + O2 = 2-oxooctanoate + H2O2</text>
        <dbReference type="Rhea" id="RHEA:67940"/>
        <dbReference type="ChEBI" id="CHEBI:15379"/>
        <dbReference type="ChEBI" id="CHEBI:16240"/>
        <dbReference type="ChEBI" id="CHEBI:133514"/>
        <dbReference type="ChEBI" id="CHEBI:176689"/>
    </reaction>
    <physiologicalReaction direction="left-to-right" evidence="7">
        <dbReference type="Rhea" id="RHEA:67941"/>
    </physiologicalReaction>
</comment>
<keyword evidence="2 9" id="KW-0285">Flavoprotein</keyword>
<dbReference type="OrthoDB" id="6274671at2759"/>
<dbReference type="AlphaFoldDB" id="A0A7I8VA01"/>
<feature type="binding site" evidence="9">
    <location>
        <position position="132"/>
    </location>
    <ligand>
        <name>glyoxylate</name>
        <dbReference type="ChEBI" id="CHEBI:36655"/>
    </ligand>
</feature>
<evidence type="ECO:0000256" key="4">
    <source>
        <dbReference type="ARBA" id="ARBA00023002"/>
    </source>
</evidence>
<evidence type="ECO:0000259" key="10">
    <source>
        <dbReference type="PROSITE" id="PS51349"/>
    </source>
</evidence>
<evidence type="ECO:0000256" key="3">
    <source>
        <dbReference type="ARBA" id="ARBA00022643"/>
    </source>
</evidence>
<evidence type="ECO:0000256" key="6">
    <source>
        <dbReference type="ARBA" id="ARBA00029325"/>
    </source>
</evidence>
<protein>
    <submittedName>
        <fullName evidence="11">DgyrCDS1712</fullName>
    </submittedName>
</protein>
<dbReference type="InterPro" id="IPR000262">
    <property type="entry name" value="FMN-dep_DH"/>
</dbReference>
<organism evidence="11 12">
    <name type="scientific">Dimorphilus gyrociliatus</name>
    <dbReference type="NCBI Taxonomy" id="2664684"/>
    <lineage>
        <taxon>Eukaryota</taxon>
        <taxon>Metazoa</taxon>
        <taxon>Spiralia</taxon>
        <taxon>Lophotrochozoa</taxon>
        <taxon>Annelida</taxon>
        <taxon>Polychaeta</taxon>
        <taxon>Polychaeta incertae sedis</taxon>
        <taxon>Dinophilidae</taxon>
        <taxon>Dimorphilus</taxon>
    </lineage>
</organism>
<name>A0A7I8VA01_9ANNE</name>
<evidence type="ECO:0000256" key="8">
    <source>
        <dbReference type="PIRSR" id="PIRSR000138-1"/>
    </source>
</evidence>
<accession>A0A7I8VA01</accession>
<evidence type="ECO:0000313" key="11">
    <source>
        <dbReference type="EMBL" id="CAD5112497.1"/>
    </source>
</evidence>
<comment type="similarity">
    <text evidence="5">Belongs to the FMN-dependent alpha-hydroxy acid dehydrogenase family.</text>
</comment>
<dbReference type="EMBL" id="CAJFCJ010000002">
    <property type="protein sequence ID" value="CAD5112497.1"/>
    <property type="molecule type" value="Genomic_DNA"/>
</dbReference>
<feature type="binding site" evidence="9">
    <location>
        <position position="248"/>
    </location>
    <ligand>
        <name>glyoxylate</name>
        <dbReference type="ChEBI" id="CHEBI:36655"/>
    </ligand>
</feature>
<dbReference type="InterPro" id="IPR037396">
    <property type="entry name" value="FMN_HAD"/>
</dbReference>
<evidence type="ECO:0000256" key="5">
    <source>
        <dbReference type="ARBA" id="ARBA00024042"/>
    </source>
</evidence>
<sequence length="356" mass="39206">MTSRKLLRTLIDYEEEAQNILNEPVRSFYYSGAEYGKAHRRNIKALQKIYLCPNICVDVSERDTSANFLGYSIPIPLGISPTAQHKHANFEGELATARAAAYHNTPYVMSLFSNISVRQVIHAVPGVKILIQLQFMKDRDILSKLLNQFINDGVKGICLTLDIPIINPTKPGLLSLASKYSIPNIPTELREKTKTSLTLFDNDHITWEDVAWFISKSTVPVIVKGVLSPKNALEAINIGAAGIWISNHGGRQLADAPPTIEALRVIAPLAKKAKIPLYIDGGIRSGGDILKCLALGADIVFLGRPIISGLVVGGYKGVVDTLNIIKRDFEANMAMCGFKNVKEINEKCLWENISKI</sequence>
<dbReference type="Proteomes" id="UP000549394">
    <property type="component" value="Unassembled WGS sequence"/>
</dbReference>
<dbReference type="PROSITE" id="PS00557">
    <property type="entry name" value="FMN_HYDROXY_ACID_DH_1"/>
    <property type="match status" value="1"/>
</dbReference>
<feature type="domain" description="FMN hydroxy acid dehydrogenase" evidence="10">
    <location>
        <begin position="2"/>
        <end position="354"/>
    </location>
</feature>
<comment type="catalytic activity">
    <reaction evidence="6">
        <text>a (2S)-2-hydroxycarboxylate + O2 = a 2-oxocarboxylate + H2O2</text>
        <dbReference type="Rhea" id="RHEA:16789"/>
        <dbReference type="ChEBI" id="CHEBI:15379"/>
        <dbReference type="ChEBI" id="CHEBI:16240"/>
        <dbReference type="ChEBI" id="CHEBI:35179"/>
        <dbReference type="ChEBI" id="CHEBI:58123"/>
        <dbReference type="EC" id="1.1.3.15"/>
    </reaction>
    <physiologicalReaction direction="left-to-right" evidence="6">
        <dbReference type="Rhea" id="RHEA:16790"/>
    </physiologicalReaction>
</comment>
<dbReference type="InterPro" id="IPR008259">
    <property type="entry name" value="FMN_hydac_DH_AS"/>
</dbReference>
<dbReference type="InterPro" id="IPR012133">
    <property type="entry name" value="Alpha-hydoxy_acid_DH_FMN"/>
</dbReference>
<dbReference type="Pfam" id="PF01070">
    <property type="entry name" value="FMN_dh"/>
    <property type="match status" value="1"/>
</dbReference>
<feature type="binding site" evidence="9">
    <location>
        <begin position="280"/>
        <end position="284"/>
    </location>
    <ligand>
        <name>FMN</name>
        <dbReference type="ChEBI" id="CHEBI:58210"/>
    </ligand>
</feature>
<reference evidence="11 12" key="1">
    <citation type="submission" date="2020-08" db="EMBL/GenBank/DDBJ databases">
        <authorList>
            <person name="Hejnol A."/>
        </authorList>
    </citation>
    <scope>NUCLEOTIDE SEQUENCE [LARGE SCALE GENOMIC DNA]</scope>
</reference>
<feature type="active site" description="Proton acceptor" evidence="8">
    <location>
        <position position="248"/>
    </location>
</feature>